<feature type="domain" description="Ubiquitin-like protease family profile" evidence="6">
    <location>
        <begin position="939"/>
        <end position="1159"/>
    </location>
</feature>
<evidence type="ECO:0000256" key="1">
    <source>
        <dbReference type="ARBA" id="ARBA00005234"/>
    </source>
</evidence>
<feature type="compositionally biased region" description="Acidic residues" evidence="4">
    <location>
        <begin position="94"/>
        <end position="116"/>
    </location>
</feature>
<reference evidence="7" key="2">
    <citation type="submission" date="2012-03" db="EMBL/GenBank/DDBJ databases">
        <authorList>
            <person name="Ayana D.T."/>
            <person name="Kaufmann H."/>
            <person name="Biber A."/>
            <person name="Debener T."/>
        </authorList>
    </citation>
    <scope>NUCLEOTIDE SEQUENCE</scope>
    <source>
        <tissue evidence="7">Leaf</tissue>
    </source>
</reference>
<feature type="region of interest" description="Disordered" evidence="4">
    <location>
        <begin position="50"/>
        <end position="218"/>
    </location>
</feature>
<evidence type="ECO:0000256" key="5">
    <source>
        <dbReference type="SAM" id="SignalP"/>
    </source>
</evidence>
<feature type="region of interest" description="Disordered" evidence="4">
    <location>
        <begin position="501"/>
        <end position="561"/>
    </location>
</feature>
<evidence type="ECO:0000256" key="2">
    <source>
        <dbReference type="ARBA" id="ARBA00022670"/>
    </source>
</evidence>
<protein>
    <recommendedName>
        <fullName evidence="6">Ubiquitin-like protease family profile domain-containing protein</fullName>
    </recommendedName>
</protein>
<dbReference type="InterPro" id="IPR019557">
    <property type="entry name" value="AminoTfrase-like_pln_mobile"/>
</dbReference>
<sequence>MMRENFSILSLFNVFVTAHVAALVTGYGHVTGHVTGHDFFKKVRGMDQLKRKQSKESGEEQSEGQSPEETIAEKLKVIKWKKLKERKKRKQKTEDEEESSEDEEGTTGDEEESDEEQVQRNKTKKDKKKKTGKQKRRKPEGTEDEEQSNEEQVRSKKKNEIKKEKRRKREENEDEEEVCAKKKKKMDKRKTKKESTKKKEETDEEEDTKDDEEEKVPGKRKRYVKEGYVQYRCTMLAFLKTIAENKNNLTEGTLELLQKTPFATLIDAFHGGSIKEKDAKKSDDLITLLLQAYNSDTDLFVFGNRKFRMSTSDISMILGVPASGLSVPKTKEGAYKSEFVTKYFDKKQRINKAAAEEALKKALAETPETGDEKTKRDRNVAVLVLLNLFIKLLFPNSGGTISWDYIRVCEEVESLGKYSWAKEVGDFLKKSIKRKAKESQNMAGCVILVMYWFCHKTGVVPPISGRETEKHGIRKWQLKTLIEKKGDFNTMGKLKKIFDKVKEDAEEEDSESNTDTESKEKENDGQEDIVENRTSGNIKDEKMETEIGKNNEEKKELQRKLEGKEEELSALKKEVEEKDKEIGRINEENEDVLLENEVLKIEKASLINRVKHLEGIVMALTEKFESPIARPGDDNDSTPPPPPPSFPPPKPKAPQDKPTDSKHSKNTKSQGGSQGTQSQPACSTASASEMASAAPHSTDQGHQSPLQCLAQAAAQIHSPTSPEVKLRMTEDACTPNTAWVNALFVFPPPGVFQTPPPRKVSLEDMQAEPNKYQIIISPEVQPVFDVEPVNYIPPTEQMTRAEFIKPILEEISGQDSESIGLYSYVVRTKRKERVQKTHHIFWWDEMKEQRQRAKMTRITAQEKKKGQTAEQKPQEEVIHDLTINVDDEEQTEKNEIEVIDWQKRQLYNLLDSPTKSKLEKYWNKAEQSVLFWEGKEPGSEITRADVKMLISDQSIANNWIDCYGEMLKDELQNESSQSLGRSAFMHSMCWYSTIHLTVRNLHQYLCEPLFQNMGKCSMLFFPITHNEEFHHTLLVFDKDIPQWLHFDSMKPRRAGTGECFKSIKKLVEMVELWMRAVKDQADDMLQQGCRMKFDKSQSTHTKLKMVESILSDDEIRTISWIKENYDGGRIPLNHARICPQQDQGSLDCGAFVMYYMDRMAKEEKLPNKVTKAQMMKFKAQIFKKFAEHKQSWNSAN</sequence>
<feature type="compositionally biased region" description="Basic residues" evidence="4">
    <location>
        <begin position="181"/>
        <end position="192"/>
    </location>
</feature>
<feature type="compositionally biased region" description="Acidic residues" evidence="4">
    <location>
        <begin position="504"/>
        <end position="514"/>
    </location>
</feature>
<dbReference type="PANTHER" id="PTHR21592:SF8">
    <property type="entry name" value="PROTEIN CBG17952"/>
    <property type="match status" value="1"/>
</dbReference>
<dbReference type="Pfam" id="PF10536">
    <property type="entry name" value="PMD"/>
    <property type="match status" value="1"/>
</dbReference>
<dbReference type="SUPFAM" id="SSF54001">
    <property type="entry name" value="Cysteine proteinases"/>
    <property type="match status" value="1"/>
</dbReference>
<proteinExistence type="inferred from homology"/>
<feature type="chain" id="PRO_5003792421" description="Ubiquitin-like protease family profile domain-containing protein" evidence="5">
    <location>
        <begin position="23"/>
        <end position="1196"/>
    </location>
</feature>
<keyword evidence="5" id="KW-0732">Signal</keyword>
<evidence type="ECO:0000313" key="7">
    <source>
        <dbReference type="EMBL" id="AFP55550.1"/>
    </source>
</evidence>
<evidence type="ECO:0000256" key="3">
    <source>
        <dbReference type="ARBA" id="ARBA00022801"/>
    </source>
</evidence>
<feature type="signal peptide" evidence="5">
    <location>
        <begin position="1"/>
        <end position="22"/>
    </location>
</feature>
<feature type="compositionally biased region" description="Basic and acidic residues" evidence="4">
    <location>
        <begin position="538"/>
        <end position="561"/>
    </location>
</feature>
<keyword evidence="3" id="KW-0378">Hydrolase</keyword>
<comment type="similarity">
    <text evidence="1">Belongs to the peptidase C48 family.</text>
</comment>
<dbReference type="EMBL" id="JQ791545">
    <property type="protein sequence ID" value="AFP55550.1"/>
    <property type="molecule type" value="Genomic_DNA"/>
</dbReference>
<dbReference type="InterPro" id="IPR038765">
    <property type="entry name" value="Papain-like_cys_pep_sf"/>
</dbReference>
<dbReference type="PANTHER" id="PTHR21592">
    <property type="entry name" value="CHROMOSOME UNDETERMINED SCAFFOLD_25, WHOLE GENOME SHOTGUN SEQUENCE"/>
    <property type="match status" value="1"/>
</dbReference>
<dbReference type="PROSITE" id="PS50600">
    <property type="entry name" value="ULP_PROTEASE"/>
    <property type="match status" value="1"/>
</dbReference>
<name>J7FY61_ROSRU</name>
<feature type="compositionally biased region" description="Basic residues" evidence="4">
    <location>
        <begin position="121"/>
        <end position="138"/>
    </location>
</feature>
<feature type="compositionally biased region" description="Basic and acidic residues" evidence="4">
    <location>
        <begin position="653"/>
        <end position="663"/>
    </location>
</feature>
<feature type="region of interest" description="Disordered" evidence="4">
    <location>
        <begin position="627"/>
        <end position="704"/>
    </location>
</feature>
<feature type="compositionally biased region" description="Pro residues" evidence="4">
    <location>
        <begin position="638"/>
        <end position="652"/>
    </location>
</feature>
<feature type="compositionally biased region" description="Acidic residues" evidence="4">
    <location>
        <begin position="202"/>
        <end position="214"/>
    </location>
</feature>
<reference evidence="7" key="1">
    <citation type="journal article" date="2012" name="BMC Genomics">
        <title>Evolution of the Rdr1 TNL-cluster in roses and other Rosaceous species.</title>
        <authorList>
            <person name="Terefe-Ayana D."/>
            <person name="Kaufmann H."/>
            <person name="Linde M."/>
            <person name="Debener T."/>
        </authorList>
    </citation>
    <scope>NUCLEOTIDE SEQUENCE</scope>
    <source>
        <tissue evidence="7">Leaf</tissue>
    </source>
</reference>
<dbReference type="Gene3D" id="3.40.395.10">
    <property type="entry name" value="Adenoviral Proteinase, Chain A"/>
    <property type="match status" value="1"/>
</dbReference>
<feature type="compositionally biased region" description="Low complexity" evidence="4">
    <location>
        <begin position="669"/>
        <end position="697"/>
    </location>
</feature>
<dbReference type="AlphaFoldDB" id="J7FY61"/>
<evidence type="ECO:0000259" key="6">
    <source>
        <dbReference type="PROSITE" id="PS50600"/>
    </source>
</evidence>
<keyword evidence="2" id="KW-0645">Protease</keyword>
<feature type="compositionally biased region" description="Basic residues" evidence="4">
    <location>
        <begin position="155"/>
        <end position="168"/>
    </location>
</feature>
<dbReference type="GO" id="GO:0006508">
    <property type="term" value="P:proteolysis"/>
    <property type="evidence" value="ECO:0007669"/>
    <property type="project" value="UniProtKB-KW"/>
</dbReference>
<dbReference type="InterPro" id="IPR003653">
    <property type="entry name" value="Peptidase_C48_C"/>
</dbReference>
<organism evidence="7">
    <name type="scientific">Rosa rugosa</name>
    <name type="common">Rugosa rose</name>
    <dbReference type="NCBI Taxonomy" id="74645"/>
    <lineage>
        <taxon>Eukaryota</taxon>
        <taxon>Viridiplantae</taxon>
        <taxon>Streptophyta</taxon>
        <taxon>Embryophyta</taxon>
        <taxon>Tracheophyta</taxon>
        <taxon>Spermatophyta</taxon>
        <taxon>Magnoliopsida</taxon>
        <taxon>eudicotyledons</taxon>
        <taxon>Gunneridae</taxon>
        <taxon>Pentapetalae</taxon>
        <taxon>rosids</taxon>
        <taxon>fabids</taxon>
        <taxon>Rosales</taxon>
        <taxon>Rosaceae</taxon>
        <taxon>Rosoideae</taxon>
        <taxon>Rosoideae incertae sedis</taxon>
        <taxon>Rosa</taxon>
    </lineage>
</organism>
<feature type="compositionally biased region" description="Basic residues" evidence="4">
    <location>
        <begin position="77"/>
        <end position="91"/>
    </location>
</feature>
<accession>J7FY61</accession>
<evidence type="ECO:0000256" key="4">
    <source>
        <dbReference type="SAM" id="MobiDB-lite"/>
    </source>
</evidence>
<dbReference type="GO" id="GO:0008234">
    <property type="term" value="F:cysteine-type peptidase activity"/>
    <property type="evidence" value="ECO:0007669"/>
    <property type="project" value="InterPro"/>
</dbReference>